<dbReference type="SMART" id="SM01272">
    <property type="entry name" value="LsmAD"/>
    <property type="match status" value="1"/>
</dbReference>
<dbReference type="GO" id="GO:0010494">
    <property type="term" value="C:cytoplasmic stress granule"/>
    <property type="evidence" value="ECO:0007669"/>
    <property type="project" value="TreeGrafter"/>
</dbReference>
<dbReference type="RefSeq" id="XP_022152628.1">
    <property type="nucleotide sequence ID" value="XM_022296936.1"/>
</dbReference>
<dbReference type="Pfam" id="PF06741">
    <property type="entry name" value="LsmAD"/>
    <property type="match status" value="1"/>
</dbReference>
<evidence type="ECO:0000313" key="5">
    <source>
        <dbReference type="RefSeq" id="XP_022152628.1"/>
    </source>
</evidence>
<feature type="compositionally biased region" description="Polar residues" evidence="1">
    <location>
        <begin position="348"/>
        <end position="364"/>
    </location>
</feature>
<dbReference type="AlphaFoldDB" id="A0A6J1DGS8"/>
<reference evidence="4 5" key="1">
    <citation type="submission" date="2025-04" db="UniProtKB">
        <authorList>
            <consortium name="RefSeq"/>
        </authorList>
    </citation>
    <scope>IDENTIFICATION</scope>
    <source>
        <strain evidence="4 5">OHB3-1</strain>
    </source>
</reference>
<keyword evidence="3" id="KW-1185">Reference proteome</keyword>
<dbReference type="Pfam" id="PF14438">
    <property type="entry name" value="SM-ATX"/>
    <property type="match status" value="1"/>
</dbReference>
<accession>A0A6J1DGS8</accession>
<dbReference type="PANTHER" id="PTHR12854:SF7">
    <property type="entry name" value="ATAXIN-2 HOMOLOG"/>
    <property type="match status" value="1"/>
</dbReference>
<feature type="compositionally biased region" description="Basic and acidic residues" evidence="1">
    <location>
        <begin position="19"/>
        <end position="31"/>
    </location>
</feature>
<evidence type="ECO:0000259" key="2">
    <source>
        <dbReference type="SMART" id="SM01272"/>
    </source>
</evidence>
<name>A0A6J1DGS8_MOMCH</name>
<dbReference type="OrthoDB" id="2275718at2759"/>
<dbReference type="GO" id="GO:0034063">
    <property type="term" value="P:stress granule assembly"/>
    <property type="evidence" value="ECO:0007669"/>
    <property type="project" value="TreeGrafter"/>
</dbReference>
<feature type="domain" description="LsmAD" evidence="2">
    <location>
        <begin position="223"/>
        <end position="294"/>
    </location>
</feature>
<feature type="compositionally biased region" description="Polar residues" evidence="1">
    <location>
        <begin position="32"/>
        <end position="47"/>
    </location>
</feature>
<sequence length="638" mass="70203">MNLQQPVQSKPSANGFGRRRGDRDVGSKFENKFQSGKSNPNRLTNTRAVAGSKDGSFGSTSNDRLVYLTACFIGHHVEVQVKNGSIYSGIFHSTNAEKDFGIILKMARLTKDTSSSRGQKTIGDSLNKAPSKTLVIPAKDLVQVIAKDVTVTKDGLANEVHQEKQEELLIDSFISQSRNVEAERELKPWIPDDDDPQFPELDNIFDGPWNRSWDQFEANEKLFGVKSTFDEEIYTTKLERGPQTRELEKEASRIAREIEGEDTEDLHLAEERGIYFHDKFDIDEETRFSSVFRGKVADDGGYDESEDISFNSRNTETFGGSSDTDIRFADTFSGKCSDVASVSSSASLDQTQPAQTNIGVDLSRSTPINHARQLASETSCKSCPTLEIESRIQDNKQHGENDAEESVEKERQTVNDSQFAKFDDLQPLKKDGSSEGILPNVAPHAPSRAPSKHNENLNPPSEISDDQESGKSRVEVQILNSCRRPGSSASLTSDGAAGTSCGPALSPSSSMGSLSSEKSTLNPRSKEFRLNPNAKSFTPSQAPVRPPSPVSDGSFYYQGNMPAVPHMHGMTYGVGFGPTFAGHQPVVFNPMVAPMQSPHAYVQPNGPQYAQPMLLGHPRHAMYMPGYQPDMPYKGREY</sequence>
<dbReference type="InterPro" id="IPR009604">
    <property type="entry name" value="LsmAD_domain"/>
</dbReference>
<dbReference type="PANTHER" id="PTHR12854">
    <property type="entry name" value="ATAXIN 2-RELATED"/>
    <property type="match status" value="1"/>
</dbReference>
<evidence type="ECO:0000313" key="3">
    <source>
        <dbReference type="Proteomes" id="UP000504603"/>
    </source>
</evidence>
<dbReference type="InterPro" id="IPR025852">
    <property type="entry name" value="SM_dom_ATX"/>
</dbReference>
<protein>
    <submittedName>
        <fullName evidence="4 5">Polyadenylate-binding protein-interacting protein 3-like isoform X1</fullName>
    </submittedName>
</protein>
<feature type="compositionally biased region" description="Polar residues" evidence="1">
    <location>
        <begin position="1"/>
        <end position="12"/>
    </location>
</feature>
<dbReference type="KEGG" id="mcha:111020303"/>
<feature type="compositionally biased region" description="Low complexity" evidence="1">
    <location>
        <begin position="506"/>
        <end position="519"/>
    </location>
</feature>
<evidence type="ECO:0000256" key="1">
    <source>
        <dbReference type="SAM" id="MobiDB-lite"/>
    </source>
</evidence>
<feature type="region of interest" description="Disordered" evidence="1">
    <location>
        <begin position="343"/>
        <end position="364"/>
    </location>
</feature>
<gene>
    <name evidence="4 5" type="primary">LOC111020303</name>
</gene>
<dbReference type="InterPro" id="IPR045117">
    <property type="entry name" value="ATXN2-like"/>
</dbReference>
<dbReference type="RefSeq" id="XP_022152627.1">
    <property type="nucleotide sequence ID" value="XM_022296935.1"/>
</dbReference>
<organism evidence="3 4">
    <name type="scientific">Momordica charantia</name>
    <name type="common">Bitter gourd</name>
    <name type="synonym">Balsam pear</name>
    <dbReference type="NCBI Taxonomy" id="3673"/>
    <lineage>
        <taxon>Eukaryota</taxon>
        <taxon>Viridiplantae</taxon>
        <taxon>Streptophyta</taxon>
        <taxon>Embryophyta</taxon>
        <taxon>Tracheophyta</taxon>
        <taxon>Spermatophyta</taxon>
        <taxon>Magnoliopsida</taxon>
        <taxon>eudicotyledons</taxon>
        <taxon>Gunneridae</taxon>
        <taxon>Pentapetalae</taxon>
        <taxon>rosids</taxon>
        <taxon>fabids</taxon>
        <taxon>Cucurbitales</taxon>
        <taxon>Cucurbitaceae</taxon>
        <taxon>Momordiceae</taxon>
        <taxon>Momordica</taxon>
    </lineage>
</organism>
<dbReference type="GeneID" id="111020303"/>
<dbReference type="GO" id="GO:0003729">
    <property type="term" value="F:mRNA binding"/>
    <property type="evidence" value="ECO:0007669"/>
    <property type="project" value="TreeGrafter"/>
</dbReference>
<feature type="region of interest" description="Disordered" evidence="1">
    <location>
        <begin position="1"/>
        <end position="55"/>
    </location>
</feature>
<proteinExistence type="predicted"/>
<feature type="compositionally biased region" description="Basic and acidic residues" evidence="1">
    <location>
        <begin position="421"/>
        <end position="433"/>
    </location>
</feature>
<dbReference type="Proteomes" id="UP000504603">
    <property type="component" value="Unplaced"/>
</dbReference>
<evidence type="ECO:0000313" key="4">
    <source>
        <dbReference type="RefSeq" id="XP_022152627.1"/>
    </source>
</evidence>
<feature type="compositionally biased region" description="Basic and acidic residues" evidence="1">
    <location>
        <begin position="392"/>
        <end position="413"/>
    </location>
</feature>
<feature type="region of interest" description="Disordered" evidence="1">
    <location>
        <begin position="392"/>
        <end position="549"/>
    </location>
</feature>